<sequence length="132" mass="14487">MGILFIGVVAVLLANIFVSNTTYQINELSERSEDLKSQRDRLSEDIAYRQSPQNVHKAAHEMGLVPADKVYFVTTDGKVVEAKEDPGKKVGTVPGPRADTRDDARPNLRSDERLPAVGESGKDLEAPTIRTP</sequence>
<evidence type="ECO:0000313" key="5">
    <source>
        <dbReference type="Proteomes" id="UP000809290"/>
    </source>
</evidence>
<feature type="compositionally biased region" description="Basic and acidic residues" evidence="1">
    <location>
        <begin position="98"/>
        <end position="125"/>
    </location>
</feature>
<dbReference type="EMBL" id="JAFBCP010000001">
    <property type="protein sequence ID" value="MBM7817225.1"/>
    <property type="molecule type" value="Genomic_DNA"/>
</dbReference>
<evidence type="ECO:0000256" key="1">
    <source>
        <dbReference type="SAM" id="MobiDB-lite"/>
    </source>
</evidence>
<dbReference type="EMBL" id="PNHK01000001">
    <property type="protein sequence ID" value="PMD06614.1"/>
    <property type="molecule type" value="Genomic_DNA"/>
</dbReference>
<reference evidence="3 4" key="1">
    <citation type="submission" date="2017-09" db="EMBL/GenBank/DDBJ databases">
        <title>Bacterial strain isolated from the female urinary microbiota.</title>
        <authorList>
            <person name="Thomas-White K."/>
            <person name="Kumar N."/>
            <person name="Forster S."/>
            <person name="Putonti C."/>
            <person name="Lawley T."/>
            <person name="Wolfe A.J."/>
        </authorList>
    </citation>
    <scope>NUCLEOTIDE SEQUENCE [LARGE SCALE GENOMIC DNA]</scope>
    <source>
        <strain evidence="3 4">UMB1301</strain>
    </source>
</reference>
<keyword evidence="2" id="KW-0449">Lipoprotein</keyword>
<name>A0A2N6VR65_9MICO</name>
<organism evidence="3 4">
    <name type="scientific">Brevibacterium paucivorans</name>
    <dbReference type="NCBI Taxonomy" id="170994"/>
    <lineage>
        <taxon>Bacteria</taxon>
        <taxon>Bacillati</taxon>
        <taxon>Actinomycetota</taxon>
        <taxon>Actinomycetes</taxon>
        <taxon>Micrococcales</taxon>
        <taxon>Brevibacteriaceae</taxon>
        <taxon>Brevibacterium</taxon>
    </lineage>
</organism>
<dbReference type="AlphaFoldDB" id="A0A2N6VR65"/>
<dbReference type="Proteomes" id="UP000235598">
    <property type="component" value="Unassembled WGS sequence"/>
</dbReference>
<feature type="region of interest" description="Disordered" evidence="1">
    <location>
        <begin position="82"/>
        <end position="132"/>
    </location>
</feature>
<protein>
    <submittedName>
        <fullName evidence="2">Outer membrane murein-binding lipoprotein Lpp</fullName>
    </submittedName>
</protein>
<gene>
    <name evidence="3" type="ORF">CJ199_04460</name>
    <name evidence="2" type="ORF">JOE56_001919</name>
</gene>
<accession>A0A2N6VR65</accession>
<keyword evidence="5" id="KW-1185">Reference proteome</keyword>
<comment type="caution">
    <text evidence="3">The sequence shown here is derived from an EMBL/GenBank/DDBJ whole genome shotgun (WGS) entry which is preliminary data.</text>
</comment>
<evidence type="ECO:0000313" key="3">
    <source>
        <dbReference type="EMBL" id="PMD06614.1"/>
    </source>
</evidence>
<reference evidence="2 5" key="2">
    <citation type="submission" date="2021-01" db="EMBL/GenBank/DDBJ databases">
        <title>Sequencing the genomes of 1000 actinobacteria strains.</title>
        <authorList>
            <person name="Klenk H.-P."/>
        </authorList>
    </citation>
    <scope>NUCLEOTIDE SEQUENCE [LARGE SCALE GENOMIC DNA]</scope>
    <source>
        <strain evidence="2 5">DSM 13657</strain>
    </source>
</reference>
<proteinExistence type="predicted"/>
<evidence type="ECO:0000313" key="2">
    <source>
        <dbReference type="EMBL" id="MBM7817225.1"/>
    </source>
</evidence>
<dbReference type="RefSeq" id="WP_102238256.1">
    <property type="nucleotide sequence ID" value="NZ_JAFBCP010000001.1"/>
</dbReference>
<evidence type="ECO:0000313" key="4">
    <source>
        <dbReference type="Proteomes" id="UP000235598"/>
    </source>
</evidence>
<dbReference type="Proteomes" id="UP000809290">
    <property type="component" value="Unassembled WGS sequence"/>
</dbReference>